<evidence type="ECO:0000256" key="1">
    <source>
        <dbReference type="SAM" id="SignalP"/>
    </source>
</evidence>
<dbReference type="RefSeq" id="WP_369264528.1">
    <property type="nucleotide sequence ID" value="NZ_CP163440.1"/>
</dbReference>
<accession>A0AB39SJ58</accession>
<protein>
    <submittedName>
        <fullName evidence="2">Uncharacterized protein</fullName>
    </submittedName>
</protein>
<reference evidence="2" key="1">
    <citation type="submission" date="2024-07" db="EMBL/GenBank/DDBJ databases">
        <authorList>
            <person name="Yu S.T."/>
        </authorList>
    </citation>
    <scope>NUCLEOTIDE SEQUENCE</scope>
    <source>
        <strain evidence="2">R35</strain>
    </source>
</reference>
<gene>
    <name evidence="2" type="ORF">AB5J50_46175</name>
</gene>
<keyword evidence="1" id="KW-0732">Signal</keyword>
<organism evidence="2">
    <name type="scientific">Streptomyces sp. R35</name>
    <dbReference type="NCBI Taxonomy" id="3238630"/>
    <lineage>
        <taxon>Bacteria</taxon>
        <taxon>Bacillati</taxon>
        <taxon>Actinomycetota</taxon>
        <taxon>Actinomycetes</taxon>
        <taxon>Kitasatosporales</taxon>
        <taxon>Streptomycetaceae</taxon>
        <taxon>Streptomyces</taxon>
    </lineage>
</organism>
<dbReference type="EMBL" id="CP163440">
    <property type="protein sequence ID" value="XDQ67652.1"/>
    <property type="molecule type" value="Genomic_DNA"/>
</dbReference>
<proteinExistence type="predicted"/>
<evidence type="ECO:0000313" key="2">
    <source>
        <dbReference type="EMBL" id="XDQ67652.1"/>
    </source>
</evidence>
<name>A0AB39SJ58_9ACTN</name>
<feature type="chain" id="PRO_5044251953" evidence="1">
    <location>
        <begin position="37"/>
        <end position="386"/>
    </location>
</feature>
<dbReference type="AlphaFoldDB" id="A0AB39SJ58"/>
<sequence length="386" mass="40908">MHWNSPRSLRHLLRRTLGRSVLLAAATALTVPPALASPASAAGTFPVFTNERNATTPGLEQYGAVKATVAYDWFAFTCDTSACYSNGGALPTESAYKTKMLDYISQFGAGDTAPVVLDIENIVVTKLSGTAAANAFDLWKELITWTHEVAPSAPVGMYGYDYNATNNTLTKALHADGLLDFFAPRAYWDSGETESSWKTQFDASVANDRSLVPDQPIYPYVSPNIIGGGYVSGTTWSYILTQVKAGADGVVVWEPGAADSTACNWVSQNSYEMGVITGTSSSGPLTATASAPSGNCTVPRGATTSVPVTIKNTSSSTTAATTMQSFTGAPQGISGTWQYWNVPALAPGATWNTALYLTIPSAETWSTALFHLRTGLSDTRWATVVL</sequence>
<feature type="signal peptide" evidence="1">
    <location>
        <begin position="1"/>
        <end position="36"/>
    </location>
</feature>